<dbReference type="GO" id="GO:0008270">
    <property type="term" value="F:zinc ion binding"/>
    <property type="evidence" value="ECO:0007669"/>
    <property type="project" value="UniProtKB-KW"/>
</dbReference>
<sequence>MNQQKQVIEIDSDNESVGSCHHDNEDSEVEIVGVQQLNPQEEIERQVRMNEQMQNTIPIRTVGDLSPQFIIPNINYNDGFDTEISEESFDEDSDDFPEHNFNRITYHLSPFGEFYTHEQQRNSFYNFIGRLYPEHSHNIKSRQVNEIPDWMKSPKKEAKPQEKKEKEVSEEVGLKCGICWDTSSDVVSTACGHVFCRNCMCELFKNKEKVQCPFCRTQLTKKDVHRLFFNP</sequence>
<evidence type="ECO:0000313" key="8">
    <source>
        <dbReference type="Proteomes" id="UP000008076"/>
    </source>
</evidence>
<dbReference type="Pfam" id="PF13920">
    <property type="entry name" value="zf-C3HC4_3"/>
    <property type="match status" value="1"/>
</dbReference>
<dbReference type="PANTHER" id="PTHR23041:SF79">
    <property type="entry name" value="E3 UBIQUITIN-PROTEIN LIGASE COMPLEX SLX8-RFP SUBUNIT RFP2"/>
    <property type="match status" value="1"/>
</dbReference>
<feature type="domain" description="RING-type" evidence="6">
    <location>
        <begin position="176"/>
        <end position="216"/>
    </location>
</feature>
<dbReference type="KEGG" id="edi:EDI_252530"/>
<dbReference type="PROSITE" id="PS00518">
    <property type="entry name" value="ZF_RING_1"/>
    <property type="match status" value="1"/>
</dbReference>
<dbReference type="InterPro" id="IPR001841">
    <property type="entry name" value="Znf_RING"/>
</dbReference>
<feature type="region of interest" description="Disordered" evidence="5">
    <location>
        <begin position="1"/>
        <end position="22"/>
    </location>
</feature>
<dbReference type="InterPro" id="IPR017907">
    <property type="entry name" value="Znf_RING_CS"/>
</dbReference>
<evidence type="ECO:0000256" key="5">
    <source>
        <dbReference type="SAM" id="MobiDB-lite"/>
    </source>
</evidence>
<dbReference type="InterPro" id="IPR013083">
    <property type="entry name" value="Znf_RING/FYVE/PHD"/>
</dbReference>
<dbReference type="eggNOG" id="KOG4362">
    <property type="taxonomic scope" value="Eukaryota"/>
</dbReference>
<evidence type="ECO:0000256" key="3">
    <source>
        <dbReference type="ARBA" id="ARBA00022833"/>
    </source>
</evidence>
<dbReference type="OrthoDB" id="29155at2759"/>
<dbReference type="AlphaFoldDB" id="B0EF58"/>
<dbReference type="GeneID" id="5881913"/>
<keyword evidence="8" id="KW-1185">Reference proteome</keyword>
<dbReference type="PANTHER" id="PTHR23041">
    <property type="entry name" value="RING FINGER DOMAIN-CONTAINING"/>
    <property type="match status" value="1"/>
</dbReference>
<dbReference type="RefSeq" id="XP_001736901.1">
    <property type="nucleotide sequence ID" value="XM_001736849.1"/>
</dbReference>
<evidence type="ECO:0000313" key="7">
    <source>
        <dbReference type="EMBL" id="EDR26788.1"/>
    </source>
</evidence>
<proteinExistence type="predicted"/>
<dbReference type="VEuPathDB" id="AmoebaDB:EDI_252530"/>
<dbReference type="InterPro" id="IPR047134">
    <property type="entry name" value="RNF4"/>
</dbReference>
<dbReference type="Gene3D" id="3.30.40.10">
    <property type="entry name" value="Zinc/RING finger domain, C3HC4 (zinc finger)"/>
    <property type="match status" value="1"/>
</dbReference>
<dbReference type="SUPFAM" id="SSF57850">
    <property type="entry name" value="RING/U-box"/>
    <property type="match status" value="1"/>
</dbReference>
<keyword evidence="2 4" id="KW-0863">Zinc-finger</keyword>
<accession>B0EF58</accession>
<dbReference type="PROSITE" id="PS50089">
    <property type="entry name" value="ZF_RING_2"/>
    <property type="match status" value="1"/>
</dbReference>
<dbReference type="OMA" id="GSCHHES"/>
<keyword evidence="3" id="KW-0862">Zinc</keyword>
<reference evidence="8" key="1">
    <citation type="submission" date="2007-12" db="EMBL/GenBank/DDBJ databases">
        <title>Annotation of Entamoeba dispar SAW760.</title>
        <authorList>
            <person name="Lorenzi H."/>
            <person name="Inman J."/>
            <person name="Schobel S."/>
            <person name="Amedeo P."/>
            <person name="Caler E."/>
        </authorList>
    </citation>
    <scope>NUCLEOTIDE SEQUENCE [LARGE SCALE GENOMIC DNA]</scope>
    <source>
        <strain evidence="8">ATCC PRA-260 / SAW760</strain>
    </source>
</reference>
<gene>
    <name evidence="7" type="ORF">EDI_252530</name>
</gene>
<protein>
    <recommendedName>
        <fullName evidence="6">RING-type domain-containing protein</fullName>
    </recommendedName>
</protein>
<evidence type="ECO:0000259" key="6">
    <source>
        <dbReference type="PROSITE" id="PS50089"/>
    </source>
</evidence>
<evidence type="ECO:0000256" key="2">
    <source>
        <dbReference type="ARBA" id="ARBA00022771"/>
    </source>
</evidence>
<evidence type="ECO:0000256" key="1">
    <source>
        <dbReference type="ARBA" id="ARBA00022723"/>
    </source>
</evidence>
<evidence type="ECO:0000256" key="4">
    <source>
        <dbReference type="PROSITE-ProRule" id="PRU00175"/>
    </source>
</evidence>
<dbReference type="Proteomes" id="UP000008076">
    <property type="component" value="Unassembled WGS sequence"/>
</dbReference>
<keyword evidence="1" id="KW-0479">Metal-binding</keyword>
<organism evidence="8">
    <name type="scientific">Entamoeba dispar (strain ATCC PRA-260 / SAW760)</name>
    <dbReference type="NCBI Taxonomy" id="370354"/>
    <lineage>
        <taxon>Eukaryota</taxon>
        <taxon>Amoebozoa</taxon>
        <taxon>Evosea</taxon>
        <taxon>Archamoebae</taxon>
        <taxon>Mastigamoebida</taxon>
        <taxon>Entamoebidae</taxon>
        <taxon>Entamoeba</taxon>
    </lineage>
</organism>
<name>B0EF58_ENTDS</name>
<dbReference type="SMART" id="SM00184">
    <property type="entry name" value="RING"/>
    <property type="match status" value="1"/>
</dbReference>
<dbReference type="EMBL" id="DS549025">
    <property type="protein sequence ID" value="EDR26788.1"/>
    <property type="molecule type" value="Genomic_DNA"/>
</dbReference>